<evidence type="ECO:0000313" key="2">
    <source>
        <dbReference type="EMBL" id="KAF0908359.1"/>
    </source>
</evidence>
<dbReference type="AlphaFoldDB" id="A0A6G1D7K1"/>
<dbReference type="EMBL" id="SPHZ02000007">
    <property type="protein sequence ID" value="KAF0908359.1"/>
    <property type="molecule type" value="Genomic_DNA"/>
</dbReference>
<protein>
    <submittedName>
        <fullName evidence="2">Uncharacterized protein</fullName>
    </submittedName>
</protein>
<evidence type="ECO:0000256" key="1">
    <source>
        <dbReference type="SAM" id="MobiDB-lite"/>
    </source>
</evidence>
<feature type="region of interest" description="Disordered" evidence="1">
    <location>
        <begin position="1"/>
        <end position="52"/>
    </location>
</feature>
<proteinExistence type="predicted"/>
<evidence type="ECO:0000313" key="3">
    <source>
        <dbReference type="Proteomes" id="UP000479710"/>
    </source>
</evidence>
<sequence length="52" mass="5508">MGVREKESIQRKPQAADDGLPVLVSGIKISSSEQDEDSQGAEIIGSELALPK</sequence>
<dbReference type="Proteomes" id="UP000479710">
    <property type="component" value="Unassembled WGS sequence"/>
</dbReference>
<keyword evidence="3" id="KW-1185">Reference proteome</keyword>
<reference evidence="2 3" key="1">
    <citation type="submission" date="2019-11" db="EMBL/GenBank/DDBJ databases">
        <title>Whole genome sequence of Oryza granulata.</title>
        <authorList>
            <person name="Li W."/>
        </authorList>
    </citation>
    <scope>NUCLEOTIDE SEQUENCE [LARGE SCALE GENOMIC DNA]</scope>
    <source>
        <strain evidence="3">cv. Menghai</strain>
        <tissue evidence="2">Leaf</tissue>
    </source>
</reference>
<feature type="compositionally biased region" description="Basic and acidic residues" evidence="1">
    <location>
        <begin position="1"/>
        <end position="10"/>
    </location>
</feature>
<name>A0A6G1D7K1_9ORYZ</name>
<organism evidence="2 3">
    <name type="scientific">Oryza meyeriana var. granulata</name>
    <dbReference type="NCBI Taxonomy" id="110450"/>
    <lineage>
        <taxon>Eukaryota</taxon>
        <taxon>Viridiplantae</taxon>
        <taxon>Streptophyta</taxon>
        <taxon>Embryophyta</taxon>
        <taxon>Tracheophyta</taxon>
        <taxon>Spermatophyta</taxon>
        <taxon>Magnoliopsida</taxon>
        <taxon>Liliopsida</taxon>
        <taxon>Poales</taxon>
        <taxon>Poaceae</taxon>
        <taxon>BOP clade</taxon>
        <taxon>Oryzoideae</taxon>
        <taxon>Oryzeae</taxon>
        <taxon>Oryzinae</taxon>
        <taxon>Oryza</taxon>
        <taxon>Oryza meyeriana</taxon>
    </lineage>
</organism>
<comment type="caution">
    <text evidence="2">The sequence shown here is derived from an EMBL/GenBank/DDBJ whole genome shotgun (WGS) entry which is preliminary data.</text>
</comment>
<feature type="non-terminal residue" evidence="2">
    <location>
        <position position="52"/>
    </location>
</feature>
<gene>
    <name evidence="2" type="ORF">E2562_025040</name>
</gene>
<accession>A0A6G1D7K1</accession>